<dbReference type="Proteomes" id="UP001153709">
    <property type="component" value="Chromosome 3"/>
</dbReference>
<dbReference type="EMBL" id="OU898278">
    <property type="protein sequence ID" value="CAG9831707.1"/>
    <property type="molecule type" value="Genomic_DNA"/>
</dbReference>
<dbReference type="InterPro" id="IPR050328">
    <property type="entry name" value="Dev_Immune_Receptor"/>
</dbReference>
<name>A0A9N9XDH5_DIABA</name>
<dbReference type="GO" id="GO:0005615">
    <property type="term" value="C:extracellular space"/>
    <property type="evidence" value="ECO:0007669"/>
    <property type="project" value="TreeGrafter"/>
</dbReference>
<reference evidence="3" key="1">
    <citation type="submission" date="2022-01" db="EMBL/GenBank/DDBJ databases">
        <authorList>
            <person name="King R."/>
        </authorList>
    </citation>
    <scope>NUCLEOTIDE SEQUENCE</scope>
</reference>
<dbReference type="Gene3D" id="3.80.10.10">
    <property type="entry name" value="Ribonuclease Inhibitor"/>
    <property type="match status" value="1"/>
</dbReference>
<accession>A0A9N9XDH5</accession>
<dbReference type="AlphaFoldDB" id="A0A9N9XDH5"/>
<dbReference type="InterPro" id="IPR032675">
    <property type="entry name" value="LRR_dom_sf"/>
</dbReference>
<keyword evidence="1 2" id="KW-0732">Signal</keyword>
<feature type="signal peptide" evidence="2">
    <location>
        <begin position="1"/>
        <end position="22"/>
    </location>
</feature>
<evidence type="ECO:0000313" key="3">
    <source>
        <dbReference type="EMBL" id="CAG9831707.1"/>
    </source>
</evidence>
<dbReference type="InterPro" id="IPR001611">
    <property type="entry name" value="Leu-rich_rpt"/>
</dbReference>
<dbReference type="GO" id="GO:0031012">
    <property type="term" value="C:extracellular matrix"/>
    <property type="evidence" value="ECO:0007669"/>
    <property type="project" value="TreeGrafter"/>
</dbReference>
<dbReference type="PANTHER" id="PTHR24373">
    <property type="entry name" value="SLIT RELATED LEUCINE-RICH REPEAT NEURONAL PROTEIN"/>
    <property type="match status" value="1"/>
</dbReference>
<dbReference type="Pfam" id="PF13855">
    <property type="entry name" value="LRR_8"/>
    <property type="match status" value="1"/>
</dbReference>
<evidence type="ECO:0000256" key="1">
    <source>
        <dbReference type="ARBA" id="ARBA00022729"/>
    </source>
</evidence>
<dbReference type="SUPFAM" id="SSF52058">
    <property type="entry name" value="L domain-like"/>
    <property type="match status" value="1"/>
</dbReference>
<gene>
    <name evidence="3" type="ORF">DIABBA_LOCUS5277</name>
</gene>
<organism evidence="3 4">
    <name type="scientific">Diabrotica balteata</name>
    <name type="common">Banded cucumber beetle</name>
    <dbReference type="NCBI Taxonomy" id="107213"/>
    <lineage>
        <taxon>Eukaryota</taxon>
        <taxon>Metazoa</taxon>
        <taxon>Ecdysozoa</taxon>
        <taxon>Arthropoda</taxon>
        <taxon>Hexapoda</taxon>
        <taxon>Insecta</taxon>
        <taxon>Pterygota</taxon>
        <taxon>Neoptera</taxon>
        <taxon>Endopterygota</taxon>
        <taxon>Coleoptera</taxon>
        <taxon>Polyphaga</taxon>
        <taxon>Cucujiformia</taxon>
        <taxon>Chrysomeloidea</taxon>
        <taxon>Chrysomelidae</taxon>
        <taxon>Galerucinae</taxon>
        <taxon>Diabroticina</taxon>
        <taxon>Diabroticites</taxon>
        <taxon>Diabrotica</taxon>
    </lineage>
</organism>
<evidence type="ECO:0000256" key="2">
    <source>
        <dbReference type="SAM" id="SignalP"/>
    </source>
</evidence>
<protein>
    <submittedName>
        <fullName evidence="3">Uncharacterized protein</fullName>
    </submittedName>
</protein>
<evidence type="ECO:0000313" key="4">
    <source>
        <dbReference type="Proteomes" id="UP001153709"/>
    </source>
</evidence>
<keyword evidence="4" id="KW-1185">Reference proteome</keyword>
<sequence>MACKNLYIVISLLMLIISHSNCISPGCKFLEEEEQWECYSISVKSPDPELAKLNSTEVFSLALYNVNGNMSSDLLTNFTSLKVLLLLEDEFKSFKLKSNTIQSLSLIRNKFPKGSNIKNCCYRLEKLILKNNTGPSLKHEVLSSFKRLRSLDLISQKTKHINKHIFKGLTKLKKLSIVNCSTQNIAEDAFRDLSHLQELYIEDNSLRNIHPKALEPLKQLTSLSIYGESLPPLPLNMFSEQKRLMQIGLPTNTWKSINVEKVPAMFPRLNFFSYMGGWKTEEDKQNTKSNVFTKLTKLLLKRDEYVN</sequence>
<dbReference type="OrthoDB" id="6363818at2759"/>
<proteinExistence type="predicted"/>
<dbReference type="PANTHER" id="PTHR24373:SF370">
    <property type="entry name" value="FISH-LIPS, ISOFORM E"/>
    <property type="match status" value="1"/>
</dbReference>
<feature type="chain" id="PRO_5040303613" evidence="2">
    <location>
        <begin position="23"/>
        <end position="307"/>
    </location>
</feature>